<keyword evidence="3" id="KW-0808">Transferase</keyword>
<evidence type="ECO:0000259" key="2">
    <source>
        <dbReference type="PROSITE" id="PS50011"/>
    </source>
</evidence>
<dbReference type="Gene3D" id="1.10.510.10">
    <property type="entry name" value="Transferase(Phosphotransferase) domain 1"/>
    <property type="match status" value="1"/>
</dbReference>
<keyword evidence="4" id="KW-1185">Reference proteome</keyword>
<reference evidence="3" key="1">
    <citation type="submission" date="2023-03" db="EMBL/GenBank/DDBJ databases">
        <title>Massive genome expansion in bonnet fungi (Mycena s.s.) driven by repeated elements and novel gene families across ecological guilds.</title>
        <authorList>
            <consortium name="Lawrence Berkeley National Laboratory"/>
            <person name="Harder C.B."/>
            <person name="Miyauchi S."/>
            <person name="Viragh M."/>
            <person name="Kuo A."/>
            <person name="Thoen E."/>
            <person name="Andreopoulos B."/>
            <person name="Lu D."/>
            <person name="Skrede I."/>
            <person name="Drula E."/>
            <person name="Henrissat B."/>
            <person name="Morin E."/>
            <person name="Kohler A."/>
            <person name="Barry K."/>
            <person name="LaButti K."/>
            <person name="Morin E."/>
            <person name="Salamov A."/>
            <person name="Lipzen A."/>
            <person name="Mereny Z."/>
            <person name="Hegedus B."/>
            <person name="Baldrian P."/>
            <person name="Stursova M."/>
            <person name="Weitz H."/>
            <person name="Taylor A."/>
            <person name="Grigoriev I.V."/>
            <person name="Nagy L.G."/>
            <person name="Martin F."/>
            <person name="Kauserud H."/>
        </authorList>
    </citation>
    <scope>NUCLEOTIDE SEQUENCE</scope>
    <source>
        <strain evidence="3">9284</strain>
    </source>
</reference>
<keyword evidence="3" id="KW-0418">Kinase</keyword>
<organism evidence="3 4">
    <name type="scientific">Roridomyces roridus</name>
    <dbReference type="NCBI Taxonomy" id="1738132"/>
    <lineage>
        <taxon>Eukaryota</taxon>
        <taxon>Fungi</taxon>
        <taxon>Dikarya</taxon>
        <taxon>Basidiomycota</taxon>
        <taxon>Agaricomycotina</taxon>
        <taxon>Agaricomycetes</taxon>
        <taxon>Agaricomycetidae</taxon>
        <taxon>Agaricales</taxon>
        <taxon>Marasmiineae</taxon>
        <taxon>Mycenaceae</taxon>
        <taxon>Roridomyces</taxon>
    </lineage>
</organism>
<evidence type="ECO:0000256" key="1">
    <source>
        <dbReference type="SAM" id="MobiDB-lite"/>
    </source>
</evidence>
<dbReference type="InterPro" id="IPR051681">
    <property type="entry name" value="Ser/Thr_Kinases-Pseudokinases"/>
</dbReference>
<dbReference type="EMBL" id="JARKIF010000002">
    <property type="protein sequence ID" value="KAJ7646933.1"/>
    <property type="molecule type" value="Genomic_DNA"/>
</dbReference>
<gene>
    <name evidence="3" type="ORF">FB45DRAFT_891851</name>
</gene>
<dbReference type="Pfam" id="PF00069">
    <property type="entry name" value="Pkinase"/>
    <property type="match status" value="1"/>
</dbReference>
<protein>
    <submittedName>
        <fullName evidence="3">Kinase-like domain-containing protein</fullName>
    </submittedName>
</protein>
<feature type="domain" description="Protein kinase" evidence="2">
    <location>
        <begin position="135"/>
        <end position="400"/>
    </location>
</feature>
<proteinExistence type="predicted"/>
<dbReference type="InterPro" id="IPR000719">
    <property type="entry name" value="Prot_kinase_dom"/>
</dbReference>
<name>A0AAD7CGF4_9AGAR</name>
<dbReference type="GO" id="GO:0005524">
    <property type="term" value="F:ATP binding"/>
    <property type="evidence" value="ECO:0007669"/>
    <property type="project" value="InterPro"/>
</dbReference>
<comment type="caution">
    <text evidence="3">The sequence shown here is derived from an EMBL/GenBank/DDBJ whole genome shotgun (WGS) entry which is preliminary data.</text>
</comment>
<feature type="region of interest" description="Disordered" evidence="1">
    <location>
        <begin position="1"/>
        <end position="27"/>
    </location>
</feature>
<feature type="region of interest" description="Disordered" evidence="1">
    <location>
        <begin position="85"/>
        <end position="105"/>
    </location>
</feature>
<dbReference type="GO" id="GO:0004674">
    <property type="term" value="F:protein serine/threonine kinase activity"/>
    <property type="evidence" value="ECO:0007669"/>
    <property type="project" value="TreeGrafter"/>
</dbReference>
<evidence type="ECO:0000313" key="3">
    <source>
        <dbReference type="EMBL" id="KAJ7646933.1"/>
    </source>
</evidence>
<dbReference type="InterPro" id="IPR011009">
    <property type="entry name" value="Kinase-like_dom_sf"/>
</dbReference>
<dbReference type="PROSITE" id="PS50011">
    <property type="entry name" value="PROTEIN_KINASE_DOM"/>
    <property type="match status" value="1"/>
</dbReference>
<accession>A0AAD7CGF4</accession>
<sequence length="400" mass="44507">MQNTLRPPYSRGLTSTSAISQAPSNPAPAATMHFKRVTLTSKKNWWMVEMDEEEPAPMDLSSFSSAQQTAVEDINSLYNYDHVPSDVHHSEPRVRAPPTPASTQPILQLTRHPNSLFSFPTPLAYTAPKGSSNPTASLSPCAHGSASELFKCIVKKPDVVQLEVNGEMQSNASDVTVQFLAELRVYTTLSRHRNVCAFLGSLENVGMVLEYIDGRTLYDVVIARPVLSAPQKREYHNQLMDGLTHLHSYGLSHGDLSLLNVQVTTGSNTVKLLDFGRSVSVDSVYRSPHDEPADPFGPSSAGRKIEQIHPGTRPFSAPEVLRGECQDALLSDAYSFGMILVCLDRCESVDVKPWDQRRDVLPKDLFDGCEVFVDRVPEYLRRWDAGRRRLRKEDMMHVGT</sequence>
<dbReference type="SUPFAM" id="SSF56112">
    <property type="entry name" value="Protein kinase-like (PK-like)"/>
    <property type="match status" value="1"/>
</dbReference>
<dbReference type="AlphaFoldDB" id="A0AAD7CGF4"/>
<feature type="compositionally biased region" description="Polar residues" evidence="1">
    <location>
        <begin position="12"/>
        <end position="24"/>
    </location>
</feature>
<feature type="compositionally biased region" description="Basic and acidic residues" evidence="1">
    <location>
        <begin position="85"/>
        <end position="94"/>
    </location>
</feature>
<dbReference type="Proteomes" id="UP001221142">
    <property type="component" value="Unassembled WGS sequence"/>
</dbReference>
<evidence type="ECO:0000313" key="4">
    <source>
        <dbReference type="Proteomes" id="UP001221142"/>
    </source>
</evidence>
<dbReference type="PANTHER" id="PTHR44329">
    <property type="entry name" value="SERINE/THREONINE-PROTEIN KINASE TNNI3K-RELATED"/>
    <property type="match status" value="1"/>
</dbReference>